<dbReference type="SUPFAM" id="SSF51294">
    <property type="entry name" value="Hedgehog/intein (Hint) domain"/>
    <property type="match status" value="1"/>
</dbReference>
<gene>
    <name evidence="1" type="ORF">GMBLW1_31730</name>
</gene>
<sequence>MAGQLIETTAEHPFWVVGRGWTPVWELSKGDSLTTMSGETISVEGVHETARWETVYNFRVNEFHTYFVGCDEWGFSVWAHNANCVIITEAGGQHSLIDVVTGKTLKTGTQAEVQAFATSGGHTILPGTTTTPAAGYAGYAPRPATVSATFDAEAALPGPLGTNPVGARATGSRQTTGVAVWTDGNGRQSMTLTSGNGNAITPPGAYSGPNRIPGMTSQNYHHPEGQMASFMRENPHIREAEMWINHPTGPCGAGVQGSMGCNPNLNQTLLPGQRLTVRWRDASGKVQFAVFENPALP</sequence>
<name>A0A6C2YH96_9BACT</name>
<dbReference type="Pfam" id="PF07591">
    <property type="entry name" value="PT-HINT"/>
    <property type="match status" value="1"/>
</dbReference>
<keyword evidence="2" id="KW-1185">Reference proteome</keyword>
<protein>
    <recommendedName>
        <fullName evidence="3">Intein C-terminal splicing domain-containing protein</fullName>
    </recommendedName>
</protein>
<dbReference type="InterPro" id="IPR032724">
    <property type="entry name" value="SCP1.201-like"/>
</dbReference>
<proteinExistence type="predicted"/>
<evidence type="ECO:0000313" key="2">
    <source>
        <dbReference type="Proteomes" id="UP000464378"/>
    </source>
</evidence>
<dbReference type="Pfam" id="PF14428">
    <property type="entry name" value="DddA-like"/>
    <property type="match status" value="1"/>
</dbReference>
<dbReference type="InParanoid" id="A0A6C2YH96"/>
<dbReference type="AlphaFoldDB" id="A0A6C2YH96"/>
<accession>A0A6C2YH96</accession>
<evidence type="ECO:0000313" key="1">
    <source>
        <dbReference type="EMBL" id="VIP00787.1"/>
    </source>
</evidence>
<dbReference type="KEGG" id="tim:GMBLW1_31730"/>
<dbReference type="RefSeq" id="WP_162655961.1">
    <property type="nucleotide sequence ID" value="NZ_LR593887.1"/>
</dbReference>
<dbReference type="EMBL" id="LR593887">
    <property type="protein sequence ID" value="VTR96992.1"/>
    <property type="molecule type" value="Genomic_DNA"/>
</dbReference>
<evidence type="ECO:0008006" key="3">
    <source>
        <dbReference type="Google" id="ProtNLM"/>
    </source>
</evidence>
<dbReference type="InterPro" id="IPR036844">
    <property type="entry name" value="Hint_dom_sf"/>
</dbReference>
<dbReference type="Gene3D" id="2.170.16.10">
    <property type="entry name" value="Hedgehog/Intein (Hint) domain"/>
    <property type="match status" value="1"/>
</dbReference>
<dbReference type="EMBL" id="LR586016">
    <property type="protein sequence ID" value="VIP00787.1"/>
    <property type="molecule type" value="Genomic_DNA"/>
</dbReference>
<reference evidence="1" key="1">
    <citation type="submission" date="2019-04" db="EMBL/GenBank/DDBJ databases">
        <authorList>
            <consortium name="Science for Life Laboratories"/>
        </authorList>
    </citation>
    <scope>NUCLEOTIDE SEQUENCE</scope>
    <source>
        <strain evidence="1">MBLW1</strain>
    </source>
</reference>
<organism evidence="1">
    <name type="scientific">Tuwongella immobilis</name>
    <dbReference type="NCBI Taxonomy" id="692036"/>
    <lineage>
        <taxon>Bacteria</taxon>
        <taxon>Pseudomonadati</taxon>
        <taxon>Planctomycetota</taxon>
        <taxon>Planctomycetia</taxon>
        <taxon>Gemmatales</taxon>
        <taxon>Gemmataceae</taxon>
        <taxon>Tuwongella</taxon>
    </lineage>
</organism>
<dbReference type="Proteomes" id="UP000464378">
    <property type="component" value="Chromosome"/>
</dbReference>